<dbReference type="AlphaFoldDB" id="A0A143BK08"/>
<dbReference type="InterPro" id="IPR008915">
    <property type="entry name" value="Peptidase_M50"/>
</dbReference>
<dbReference type="GO" id="GO:0046872">
    <property type="term" value="F:metal ion binding"/>
    <property type="evidence" value="ECO:0007669"/>
    <property type="project" value="UniProtKB-KW"/>
</dbReference>
<accession>A0A143BK08</accession>
<reference evidence="15 16" key="1">
    <citation type="journal article" date="2014" name="Proc. Natl. Acad. Sci. U.S.A.">
        <title>Functional type 2 photosynthetic reaction centers found in the rare bacterial phylum Gemmatimonadetes.</title>
        <authorList>
            <person name="Zeng Y."/>
            <person name="Feng F."/>
            <person name="Medova H."/>
            <person name="Dean J."/>
            <person name="Koblizek M."/>
        </authorList>
    </citation>
    <scope>NUCLEOTIDE SEQUENCE [LARGE SCALE GENOMIC DNA]</scope>
    <source>
        <strain evidence="15 16">AP64</strain>
    </source>
</reference>
<proteinExistence type="inferred from homology"/>
<dbReference type="CDD" id="cd06158">
    <property type="entry name" value="S2P-M50_like_1"/>
    <property type="match status" value="1"/>
</dbReference>
<evidence type="ECO:0000256" key="3">
    <source>
        <dbReference type="ARBA" id="ARBA00007931"/>
    </source>
</evidence>
<feature type="transmembrane region" description="Helical" evidence="13">
    <location>
        <begin position="175"/>
        <end position="193"/>
    </location>
</feature>
<name>A0A143BK08_9BACT</name>
<gene>
    <name evidence="15" type="ORF">GEMMAAP_08205</name>
</gene>
<dbReference type="Proteomes" id="UP000076404">
    <property type="component" value="Chromosome"/>
</dbReference>
<dbReference type="eggNOG" id="COG1994">
    <property type="taxonomic scope" value="Bacteria"/>
</dbReference>
<evidence type="ECO:0000256" key="7">
    <source>
        <dbReference type="ARBA" id="ARBA00022723"/>
    </source>
</evidence>
<evidence type="ECO:0000256" key="6">
    <source>
        <dbReference type="ARBA" id="ARBA00022692"/>
    </source>
</evidence>
<keyword evidence="7" id="KW-0479">Metal-binding</keyword>
<keyword evidence="16" id="KW-1185">Reference proteome</keyword>
<dbReference type="PANTHER" id="PTHR35864:SF1">
    <property type="entry name" value="ZINC METALLOPROTEASE YWHC-RELATED"/>
    <property type="match status" value="1"/>
</dbReference>
<dbReference type="InterPro" id="IPR052348">
    <property type="entry name" value="Metallopeptidase_M50B"/>
</dbReference>
<dbReference type="EMBL" id="CP011454">
    <property type="protein sequence ID" value="AMW04820.1"/>
    <property type="molecule type" value="Genomic_DNA"/>
</dbReference>
<keyword evidence="9" id="KW-0862">Zinc</keyword>
<evidence type="ECO:0000256" key="2">
    <source>
        <dbReference type="ARBA" id="ARBA00004651"/>
    </source>
</evidence>
<comment type="similarity">
    <text evidence="3">Belongs to the peptidase M50B family.</text>
</comment>
<keyword evidence="5" id="KW-0645">Protease</keyword>
<dbReference type="GO" id="GO:0006508">
    <property type="term" value="P:proteolysis"/>
    <property type="evidence" value="ECO:0007669"/>
    <property type="project" value="UniProtKB-KW"/>
</dbReference>
<dbReference type="InterPro" id="IPR044537">
    <property type="entry name" value="Rip2-like"/>
</dbReference>
<evidence type="ECO:0000256" key="9">
    <source>
        <dbReference type="ARBA" id="ARBA00022833"/>
    </source>
</evidence>
<dbReference type="Pfam" id="PF02163">
    <property type="entry name" value="Peptidase_M50"/>
    <property type="match status" value="1"/>
</dbReference>
<keyword evidence="11" id="KW-0482">Metalloprotease</keyword>
<evidence type="ECO:0000256" key="11">
    <source>
        <dbReference type="ARBA" id="ARBA00023049"/>
    </source>
</evidence>
<feature type="transmembrane region" description="Helical" evidence="13">
    <location>
        <begin position="6"/>
        <end position="30"/>
    </location>
</feature>
<feature type="transmembrane region" description="Helical" evidence="13">
    <location>
        <begin position="51"/>
        <end position="72"/>
    </location>
</feature>
<dbReference type="KEGG" id="gph:GEMMAAP_08205"/>
<keyword evidence="6 13" id="KW-0812">Transmembrane</keyword>
<keyword evidence="8" id="KW-0378">Hydrolase</keyword>
<protein>
    <recommendedName>
        <fullName evidence="14">Peptidase M50 domain-containing protein</fullName>
    </recommendedName>
</protein>
<evidence type="ECO:0000313" key="15">
    <source>
        <dbReference type="EMBL" id="AMW04820.1"/>
    </source>
</evidence>
<feature type="transmembrane region" description="Helical" evidence="13">
    <location>
        <begin position="92"/>
        <end position="119"/>
    </location>
</feature>
<evidence type="ECO:0000256" key="4">
    <source>
        <dbReference type="ARBA" id="ARBA00022475"/>
    </source>
</evidence>
<evidence type="ECO:0000256" key="8">
    <source>
        <dbReference type="ARBA" id="ARBA00022801"/>
    </source>
</evidence>
<dbReference type="GO" id="GO:0008237">
    <property type="term" value="F:metallopeptidase activity"/>
    <property type="evidence" value="ECO:0007669"/>
    <property type="project" value="UniProtKB-KW"/>
</dbReference>
<evidence type="ECO:0000313" key="16">
    <source>
        <dbReference type="Proteomes" id="UP000076404"/>
    </source>
</evidence>
<keyword evidence="10 13" id="KW-1133">Transmembrane helix</keyword>
<evidence type="ECO:0000256" key="1">
    <source>
        <dbReference type="ARBA" id="ARBA00001947"/>
    </source>
</evidence>
<keyword evidence="12 13" id="KW-0472">Membrane</keyword>
<feature type="transmembrane region" description="Helical" evidence="13">
    <location>
        <begin position="131"/>
        <end position="155"/>
    </location>
</feature>
<dbReference type="GO" id="GO:0005886">
    <property type="term" value="C:plasma membrane"/>
    <property type="evidence" value="ECO:0007669"/>
    <property type="project" value="UniProtKB-SubCell"/>
</dbReference>
<feature type="domain" description="Peptidase M50" evidence="14">
    <location>
        <begin position="138"/>
        <end position="187"/>
    </location>
</feature>
<evidence type="ECO:0000256" key="5">
    <source>
        <dbReference type="ARBA" id="ARBA00022670"/>
    </source>
</evidence>
<organism evidence="15 16">
    <name type="scientific">Gemmatimonas phototrophica</name>
    <dbReference type="NCBI Taxonomy" id="1379270"/>
    <lineage>
        <taxon>Bacteria</taxon>
        <taxon>Pseudomonadati</taxon>
        <taxon>Gemmatimonadota</taxon>
        <taxon>Gemmatimonadia</taxon>
        <taxon>Gemmatimonadales</taxon>
        <taxon>Gemmatimonadaceae</taxon>
        <taxon>Gemmatimonas</taxon>
    </lineage>
</organism>
<dbReference type="PANTHER" id="PTHR35864">
    <property type="entry name" value="ZINC METALLOPROTEASE MJ0611-RELATED"/>
    <property type="match status" value="1"/>
</dbReference>
<comment type="subcellular location">
    <subcellularLocation>
        <location evidence="2">Cell membrane</location>
        <topology evidence="2">Multi-pass membrane protein</topology>
    </subcellularLocation>
</comment>
<evidence type="ECO:0000259" key="14">
    <source>
        <dbReference type="Pfam" id="PF02163"/>
    </source>
</evidence>
<evidence type="ECO:0000256" key="10">
    <source>
        <dbReference type="ARBA" id="ARBA00022989"/>
    </source>
</evidence>
<sequence>MDFAQQLALVAPVLLFSMVAHEYAHGYAAFRQGDMTAYQLGRLTWNPAKHIDPFMTIILPVMLAFLGGPIFGGAKPVPVNPRNYRHYRQGDIIVSLAGVTVNVLIAFACVPLIMGVGLLGQQFPGAARPLFVLQLMLNQGIIINLVLAAFNLIPIPPLDGSHVFKYLLPPRWSLQYQRIGAVGFLLLFALLSFGRPLVNLWMTPAFALNSLAQRVYIPYLLPNPFDA</sequence>
<dbReference type="STRING" id="1379270.GEMMAAP_08205"/>
<reference evidence="15 16" key="2">
    <citation type="journal article" date="2016" name="Environ. Microbiol. Rep.">
        <title>Metagenomic evidence for the presence of phototrophic Gemmatimonadetes bacteria in diverse environments.</title>
        <authorList>
            <person name="Zeng Y."/>
            <person name="Baumbach J."/>
            <person name="Barbosa E.G."/>
            <person name="Azevedo V."/>
            <person name="Zhang C."/>
            <person name="Koblizek M."/>
        </authorList>
    </citation>
    <scope>NUCLEOTIDE SEQUENCE [LARGE SCALE GENOMIC DNA]</scope>
    <source>
        <strain evidence="15 16">AP64</strain>
    </source>
</reference>
<evidence type="ECO:0000256" key="12">
    <source>
        <dbReference type="ARBA" id="ARBA00023136"/>
    </source>
</evidence>
<evidence type="ECO:0000256" key="13">
    <source>
        <dbReference type="SAM" id="Phobius"/>
    </source>
</evidence>
<keyword evidence="4" id="KW-1003">Cell membrane</keyword>
<comment type="cofactor">
    <cofactor evidence="1">
        <name>Zn(2+)</name>
        <dbReference type="ChEBI" id="CHEBI:29105"/>
    </cofactor>
</comment>